<evidence type="ECO:0000256" key="1">
    <source>
        <dbReference type="SAM" id="Coils"/>
    </source>
</evidence>
<sequence>MSSKTRRPEPDERITKAEKLLEEGKTKYEALENLEEELGTIKRASEGCENVFHSLVEVSEVILSKHGQSAQSHLERREKLKDIGREDLADLYAIAKDDLHTSGYYGQQFNTIQKHTLERVEKKIREEIEKL</sequence>
<evidence type="ECO:0000313" key="2">
    <source>
        <dbReference type="EMBL" id="KXA94720.1"/>
    </source>
</evidence>
<evidence type="ECO:0000313" key="3">
    <source>
        <dbReference type="Proteomes" id="UP000070155"/>
    </source>
</evidence>
<gene>
    <name evidence="2" type="ORF">AKJ36_02360</name>
</gene>
<organism evidence="2 3">
    <name type="scientific">candidate division MSBL1 archaeon SCGC-AAA259I07</name>
    <dbReference type="NCBI Taxonomy" id="1698266"/>
    <lineage>
        <taxon>Archaea</taxon>
        <taxon>Methanobacteriati</taxon>
        <taxon>Methanobacteriota</taxon>
        <taxon>candidate division MSBL1</taxon>
    </lineage>
</organism>
<dbReference type="Gene3D" id="1.20.120.330">
    <property type="entry name" value="Nucleotidyltransferases domain 2"/>
    <property type="match status" value="1"/>
</dbReference>
<comment type="caution">
    <text evidence="2">The sequence shown here is derived from an EMBL/GenBank/DDBJ whole genome shotgun (WGS) entry which is preliminary data.</text>
</comment>
<keyword evidence="3" id="KW-1185">Reference proteome</keyword>
<dbReference type="AlphaFoldDB" id="A0A133UKQ4"/>
<dbReference type="EMBL" id="LHXQ01000032">
    <property type="protein sequence ID" value="KXA94720.1"/>
    <property type="molecule type" value="Genomic_DNA"/>
</dbReference>
<evidence type="ECO:0008006" key="4">
    <source>
        <dbReference type="Google" id="ProtNLM"/>
    </source>
</evidence>
<accession>A0A133UKQ4</accession>
<name>A0A133UKQ4_9EURY</name>
<proteinExistence type="predicted"/>
<protein>
    <recommendedName>
        <fullName evidence="4">HEPN domain-containing protein</fullName>
    </recommendedName>
</protein>
<keyword evidence="1" id="KW-0175">Coiled coil</keyword>
<dbReference type="Proteomes" id="UP000070155">
    <property type="component" value="Unassembled WGS sequence"/>
</dbReference>
<feature type="coiled-coil region" evidence="1">
    <location>
        <begin position="14"/>
        <end position="51"/>
    </location>
</feature>
<reference evidence="2 3" key="1">
    <citation type="journal article" date="2016" name="Sci. Rep.">
        <title>Metabolic traits of an uncultured archaeal lineage -MSBL1- from brine pools of the Red Sea.</title>
        <authorList>
            <person name="Mwirichia R."/>
            <person name="Alam I."/>
            <person name="Rashid M."/>
            <person name="Vinu M."/>
            <person name="Ba-Alawi W."/>
            <person name="Anthony Kamau A."/>
            <person name="Kamanda Ngugi D."/>
            <person name="Goker M."/>
            <person name="Klenk H.P."/>
            <person name="Bajic V."/>
            <person name="Stingl U."/>
        </authorList>
    </citation>
    <scope>NUCLEOTIDE SEQUENCE [LARGE SCALE GENOMIC DNA]</scope>
    <source>
        <strain evidence="2">SCGC-AAA259I07</strain>
    </source>
</reference>